<evidence type="ECO:0000256" key="12">
    <source>
        <dbReference type="SAM" id="MobiDB-lite"/>
    </source>
</evidence>
<dbReference type="PANTHER" id="PTHR11533:SF294">
    <property type="entry name" value="THYROTROPIN-RELEASING HORMONE-DEGRADING ECTOENZYME"/>
    <property type="match status" value="1"/>
</dbReference>
<evidence type="ECO:0000259" key="15">
    <source>
        <dbReference type="Pfam" id="PF11838"/>
    </source>
</evidence>
<keyword evidence="18" id="KW-1185">Reference proteome</keyword>
<comment type="subcellular location">
    <subcellularLocation>
        <location evidence="2">Cell membrane</location>
        <topology evidence="2">Lipid-anchor</topology>
        <topology evidence="2">GPI-anchor</topology>
    </subcellularLocation>
</comment>
<reference evidence="17" key="1">
    <citation type="journal article" date="2020" name="Cell">
        <title>Large-Scale Comparative Analyses of Tick Genomes Elucidate Their Genetic Diversity and Vector Capacities.</title>
        <authorList>
            <consortium name="Tick Genome and Microbiome Consortium (TIGMIC)"/>
            <person name="Jia N."/>
            <person name="Wang J."/>
            <person name="Shi W."/>
            <person name="Du L."/>
            <person name="Sun Y."/>
            <person name="Zhan W."/>
            <person name="Jiang J.F."/>
            <person name="Wang Q."/>
            <person name="Zhang B."/>
            <person name="Ji P."/>
            <person name="Bell-Sakyi L."/>
            <person name="Cui X.M."/>
            <person name="Yuan T.T."/>
            <person name="Jiang B.G."/>
            <person name="Yang W.F."/>
            <person name="Lam T.T."/>
            <person name="Chang Q.C."/>
            <person name="Ding S.J."/>
            <person name="Wang X.J."/>
            <person name="Zhu J.G."/>
            <person name="Ruan X.D."/>
            <person name="Zhao L."/>
            <person name="Wei J.T."/>
            <person name="Ye R.Z."/>
            <person name="Que T.C."/>
            <person name="Du C.H."/>
            <person name="Zhou Y.H."/>
            <person name="Cheng J.X."/>
            <person name="Dai P.F."/>
            <person name="Guo W.B."/>
            <person name="Han X.H."/>
            <person name="Huang E.J."/>
            <person name="Li L.F."/>
            <person name="Wei W."/>
            <person name="Gao Y.C."/>
            <person name="Liu J.Z."/>
            <person name="Shao H.Z."/>
            <person name="Wang X."/>
            <person name="Wang C.C."/>
            <person name="Yang T.C."/>
            <person name="Huo Q.B."/>
            <person name="Li W."/>
            <person name="Chen H.Y."/>
            <person name="Chen S.E."/>
            <person name="Zhou L.G."/>
            <person name="Ni X.B."/>
            <person name="Tian J.H."/>
            <person name="Sheng Y."/>
            <person name="Liu T."/>
            <person name="Pan Y.S."/>
            <person name="Xia L.Y."/>
            <person name="Li J."/>
            <person name="Zhao F."/>
            <person name="Cao W.C."/>
        </authorList>
    </citation>
    <scope>NUCLEOTIDE SEQUENCE</scope>
    <source>
        <strain evidence="17">Rmic-2018</strain>
    </source>
</reference>
<dbReference type="Proteomes" id="UP000821866">
    <property type="component" value="Chromosome 6"/>
</dbReference>
<keyword evidence="5" id="KW-0449">Lipoprotein</keyword>
<evidence type="ECO:0000259" key="14">
    <source>
        <dbReference type="Pfam" id="PF01433"/>
    </source>
</evidence>
<evidence type="ECO:0000313" key="17">
    <source>
        <dbReference type="EMBL" id="KAH8024150.1"/>
    </source>
</evidence>
<comment type="caution">
    <text evidence="17">The sequence shown here is derived from an EMBL/GenBank/DDBJ whole genome shotgun (WGS) entry which is preliminary data.</text>
</comment>
<dbReference type="PANTHER" id="PTHR11533">
    <property type="entry name" value="PROTEASE M1 ZINC METALLOPROTEASE"/>
    <property type="match status" value="1"/>
</dbReference>
<dbReference type="SUPFAM" id="SSF63737">
    <property type="entry name" value="Leukotriene A4 hydrolase N-terminal domain"/>
    <property type="match status" value="1"/>
</dbReference>
<evidence type="ECO:0000256" key="3">
    <source>
        <dbReference type="ARBA" id="ARBA00010136"/>
    </source>
</evidence>
<dbReference type="FunFam" id="2.60.40.1910:FF:000008">
    <property type="entry name" value="Aminopeptidase"/>
    <property type="match status" value="1"/>
</dbReference>
<gene>
    <name evidence="17" type="ORF">HPB51_021771</name>
</gene>
<accession>A0A9J6DQD1</accession>
<keyword evidence="10 13" id="KW-0472">Membrane</keyword>
<dbReference type="Gene3D" id="1.10.390.10">
    <property type="entry name" value="Neutral Protease Domain 2"/>
    <property type="match status" value="2"/>
</dbReference>
<keyword evidence="13" id="KW-1133">Transmembrane helix</keyword>
<dbReference type="InterPro" id="IPR027268">
    <property type="entry name" value="Peptidase_M4/M1_CTD_sf"/>
</dbReference>
<name>A0A9J6DQD1_RHIMP</name>
<dbReference type="GO" id="GO:0008270">
    <property type="term" value="F:zinc ion binding"/>
    <property type="evidence" value="ECO:0007669"/>
    <property type="project" value="InterPro"/>
</dbReference>
<feature type="region of interest" description="Disordered" evidence="12">
    <location>
        <begin position="160"/>
        <end position="186"/>
    </location>
</feature>
<comment type="cofactor">
    <cofactor evidence="1">
        <name>Zn(2+)</name>
        <dbReference type="ChEBI" id="CHEBI:29105"/>
    </cofactor>
</comment>
<evidence type="ECO:0000256" key="8">
    <source>
        <dbReference type="ARBA" id="ARBA00022801"/>
    </source>
</evidence>
<evidence type="ECO:0000256" key="5">
    <source>
        <dbReference type="ARBA" id="ARBA00022622"/>
    </source>
</evidence>
<evidence type="ECO:0000256" key="10">
    <source>
        <dbReference type="ARBA" id="ARBA00023136"/>
    </source>
</evidence>
<evidence type="ECO:0000259" key="16">
    <source>
        <dbReference type="Pfam" id="PF17900"/>
    </source>
</evidence>
<keyword evidence="7" id="KW-0732">Signal</keyword>
<dbReference type="Gene3D" id="1.25.50.20">
    <property type="match status" value="1"/>
</dbReference>
<dbReference type="GO" id="GO:0043171">
    <property type="term" value="P:peptide catabolic process"/>
    <property type="evidence" value="ECO:0007669"/>
    <property type="project" value="TreeGrafter"/>
</dbReference>
<dbReference type="Gene3D" id="2.60.40.1730">
    <property type="entry name" value="tricorn interacting facor f3 domain"/>
    <property type="match status" value="1"/>
</dbReference>
<evidence type="ECO:0000313" key="18">
    <source>
        <dbReference type="Proteomes" id="UP000821866"/>
    </source>
</evidence>
<dbReference type="GO" id="GO:0005886">
    <property type="term" value="C:plasma membrane"/>
    <property type="evidence" value="ECO:0007669"/>
    <property type="project" value="UniProtKB-SubCell"/>
</dbReference>
<keyword evidence="9" id="KW-0645">Protease</keyword>
<dbReference type="InterPro" id="IPR014782">
    <property type="entry name" value="Peptidase_M1_dom"/>
</dbReference>
<proteinExistence type="inferred from homology"/>
<feature type="domain" description="Aminopeptidase N-like N-terminal" evidence="16">
    <location>
        <begin position="197"/>
        <end position="316"/>
    </location>
</feature>
<feature type="compositionally biased region" description="Polar residues" evidence="12">
    <location>
        <begin position="168"/>
        <end position="184"/>
    </location>
</feature>
<keyword evidence="4" id="KW-1003">Cell membrane</keyword>
<evidence type="ECO:0000256" key="9">
    <source>
        <dbReference type="ARBA" id="ARBA00023049"/>
    </source>
</evidence>
<dbReference type="GO" id="GO:0042277">
    <property type="term" value="F:peptide binding"/>
    <property type="evidence" value="ECO:0007669"/>
    <property type="project" value="TreeGrafter"/>
</dbReference>
<dbReference type="SUPFAM" id="SSF55486">
    <property type="entry name" value="Metalloproteases ('zincins'), catalytic domain"/>
    <property type="match status" value="2"/>
</dbReference>
<keyword evidence="6" id="KW-0479">Metal-binding</keyword>
<protein>
    <recommendedName>
        <fullName evidence="19">Puromycin-sensitive aminopeptidase</fullName>
    </recommendedName>
</protein>
<feature type="compositionally biased region" description="Low complexity" evidence="12">
    <location>
        <begin position="1"/>
        <end position="15"/>
    </location>
</feature>
<evidence type="ECO:0000256" key="13">
    <source>
        <dbReference type="SAM" id="Phobius"/>
    </source>
</evidence>
<dbReference type="Pfam" id="PF01433">
    <property type="entry name" value="Peptidase_M1"/>
    <property type="match status" value="2"/>
</dbReference>
<keyword evidence="5" id="KW-0336">GPI-anchor</keyword>
<dbReference type="VEuPathDB" id="VectorBase:LOC119174028"/>
<evidence type="ECO:0000256" key="4">
    <source>
        <dbReference type="ARBA" id="ARBA00022475"/>
    </source>
</evidence>
<evidence type="ECO:0000256" key="7">
    <source>
        <dbReference type="ARBA" id="ARBA00022729"/>
    </source>
</evidence>
<dbReference type="GO" id="GO:0006508">
    <property type="term" value="P:proteolysis"/>
    <property type="evidence" value="ECO:0007669"/>
    <property type="project" value="TreeGrafter"/>
</dbReference>
<keyword evidence="8" id="KW-0378">Hydrolase</keyword>
<dbReference type="GO" id="GO:0005737">
    <property type="term" value="C:cytoplasm"/>
    <property type="evidence" value="ECO:0007669"/>
    <property type="project" value="TreeGrafter"/>
</dbReference>
<evidence type="ECO:0000256" key="11">
    <source>
        <dbReference type="ARBA" id="ARBA00023180"/>
    </source>
</evidence>
<dbReference type="InterPro" id="IPR045357">
    <property type="entry name" value="Aminopeptidase_N-like_N"/>
</dbReference>
<feature type="domain" description="ERAP1-like C-terminal" evidence="15">
    <location>
        <begin position="829"/>
        <end position="971"/>
    </location>
</feature>
<feature type="region of interest" description="Disordered" evidence="12">
    <location>
        <begin position="1"/>
        <end position="22"/>
    </location>
</feature>
<keyword evidence="11" id="KW-0325">Glycoprotein</keyword>
<keyword evidence="13" id="KW-0812">Transmembrane</keyword>
<dbReference type="Pfam" id="PF11838">
    <property type="entry name" value="ERAP1_C"/>
    <property type="match status" value="1"/>
</dbReference>
<dbReference type="GO" id="GO:0098552">
    <property type="term" value="C:side of membrane"/>
    <property type="evidence" value="ECO:0007669"/>
    <property type="project" value="UniProtKB-KW"/>
</dbReference>
<feature type="domain" description="Peptidase M1 membrane alanine aminopeptidase" evidence="14">
    <location>
        <begin position="630"/>
        <end position="697"/>
    </location>
</feature>
<evidence type="ECO:0008006" key="19">
    <source>
        <dbReference type="Google" id="ProtNLM"/>
    </source>
</evidence>
<evidence type="ECO:0000256" key="6">
    <source>
        <dbReference type="ARBA" id="ARBA00022723"/>
    </source>
</evidence>
<dbReference type="VEuPathDB" id="VectorBase:LOC119174027"/>
<dbReference type="AlphaFoldDB" id="A0A9J6DQD1"/>
<dbReference type="InterPro" id="IPR024571">
    <property type="entry name" value="ERAP1-like_C_dom"/>
</dbReference>
<keyword evidence="9" id="KW-0482">Metalloprotease</keyword>
<evidence type="ECO:0000256" key="1">
    <source>
        <dbReference type="ARBA" id="ARBA00001947"/>
    </source>
</evidence>
<feature type="transmembrane region" description="Helical" evidence="13">
    <location>
        <begin position="38"/>
        <end position="60"/>
    </location>
</feature>
<dbReference type="GO" id="GO:0070006">
    <property type="term" value="F:metalloaminopeptidase activity"/>
    <property type="evidence" value="ECO:0007669"/>
    <property type="project" value="TreeGrafter"/>
</dbReference>
<dbReference type="EMBL" id="JABSTU010000008">
    <property type="protein sequence ID" value="KAH8024150.1"/>
    <property type="molecule type" value="Genomic_DNA"/>
</dbReference>
<dbReference type="GO" id="GO:0005615">
    <property type="term" value="C:extracellular space"/>
    <property type="evidence" value="ECO:0007669"/>
    <property type="project" value="TreeGrafter"/>
</dbReference>
<feature type="domain" description="Peptidase M1 membrane alanine aminopeptidase" evidence="14">
    <location>
        <begin position="369"/>
        <end position="515"/>
    </location>
</feature>
<sequence>MASSARRAAVESSDSGSKRFRSTDSDSAQTLVVKHQPWQLICLASCFVISVIVTMGFGAASVTGSPHRSLSTTAVPRRSVGRARGALTWWYFRTNSHSGLATATTTNTTVGNVLPRLLSGDEETSDQESSIGSLRNMKRADNAHLLLPPDPANAGIQQGAKVSEKNATDTTSAEATGLPSTPTVRGTRRVELEGSTPIHYVLEIEPSMDEATNFSFNGTVTITFVCRKRTDRIALHAAPGLAVDVLNIVATFRSVQKPLRVENTSRNVIEDLYHIRLREQLHRNERYNLTLRFSGTVGTEPKGLYRVGYVDVPGKRHKTPDLVADTFARTPRIPTLLIALTLNDFPSFGKGTMRVWTRASATALAQKLALDVVPKLLEHYEDYYETKYPMPKLDHLNAKKKKKMDSQNLAFAISDIVILSNCSIDTSGYFGLIFMKEPTFILQNPRKTMAKDALHRLSALAYAISAQWFGNHVTLSGWNNIWLSRALAGFNKYSALKKIDPYWDSLSLLCNAAASVSASARCFASTQGSLQREVVFFFNVLPPNQVDLELIYDVHDALYSDSLGTHYALSDEESIDMLGENPLINVDLKKADLELIYDVHDALYADSLGTHYALSDEESIEMLGENPLINVDLKKGLALVRMVEAFLSNNSFRKGLSEFLQSYRYERIHEDDVWRALEKAENMSGSPMDLTSVMHSWTRQDGYPLVTVKRFYASGSAKVSQCRYFFNEPRLESSNVWHIPITFSNGGPFSQFKDHSPVVWLSKPDGKLTDVPSNTSWLLLNLKAKGFYRVNYDKRNWMMLIEQLKKDHTAFVVRLITPAYTALNWEEKPTDDVQKTIPRNQRGFVYCTAVQRGDYSDWKFVWERFVQHAHEPGLERTELIWALSCSTNQRIIRTLLRKTLNEKLLNVLDCVRIFTFVAERSVQGRNLTLDFIRKNWPSMFFMWRAKFVEILVRIAARMVNDQELDQVRNLFYNFNGTSAEVTWAFQQLDKNAAANRAWMASQYKQISKFLADDEREIKNLEI</sequence>
<dbReference type="InterPro" id="IPR042097">
    <property type="entry name" value="Aminopeptidase_N-like_N_sf"/>
</dbReference>
<dbReference type="InterPro" id="IPR050344">
    <property type="entry name" value="Peptidase_M1_aminopeptidases"/>
</dbReference>
<dbReference type="Pfam" id="PF17900">
    <property type="entry name" value="Peptidase_M1_N"/>
    <property type="match status" value="1"/>
</dbReference>
<dbReference type="Gene3D" id="2.60.40.1910">
    <property type="match status" value="1"/>
</dbReference>
<comment type="similarity">
    <text evidence="3">Belongs to the peptidase M1 family.</text>
</comment>
<reference evidence="17" key="2">
    <citation type="submission" date="2021-09" db="EMBL/GenBank/DDBJ databases">
        <authorList>
            <person name="Jia N."/>
            <person name="Wang J."/>
            <person name="Shi W."/>
            <person name="Du L."/>
            <person name="Sun Y."/>
            <person name="Zhan W."/>
            <person name="Jiang J."/>
            <person name="Wang Q."/>
            <person name="Zhang B."/>
            <person name="Ji P."/>
            <person name="Sakyi L.B."/>
            <person name="Cui X."/>
            <person name="Yuan T."/>
            <person name="Jiang B."/>
            <person name="Yang W."/>
            <person name="Lam T.T.-Y."/>
            <person name="Chang Q."/>
            <person name="Ding S."/>
            <person name="Wang X."/>
            <person name="Zhu J."/>
            <person name="Ruan X."/>
            <person name="Zhao L."/>
            <person name="Wei J."/>
            <person name="Que T."/>
            <person name="Du C."/>
            <person name="Cheng J."/>
            <person name="Dai P."/>
            <person name="Han X."/>
            <person name="Huang E."/>
            <person name="Gao Y."/>
            <person name="Liu J."/>
            <person name="Shao H."/>
            <person name="Ye R."/>
            <person name="Li L."/>
            <person name="Wei W."/>
            <person name="Wang X."/>
            <person name="Wang C."/>
            <person name="Huo Q."/>
            <person name="Li W."/>
            <person name="Guo W."/>
            <person name="Chen H."/>
            <person name="Chen S."/>
            <person name="Zhou L."/>
            <person name="Zhou L."/>
            <person name="Ni X."/>
            <person name="Tian J."/>
            <person name="Zhou Y."/>
            <person name="Sheng Y."/>
            <person name="Liu T."/>
            <person name="Pan Y."/>
            <person name="Xia L."/>
            <person name="Li J."/>
            <person name="Zhao F."/>
            <person name="Cao W."/>
        </authorList>
    </citation>
    <scope>NUCLEOTIDE SEQUENCE</scope>
    <source>
        <strain evidence="17">Rmic-2018</strain>
        <tissue evidence="17">Larvae</tissue>
    </source>
</reference>
<evidence type="ECO:0000256" key="2">
    <source>
        <dbReference type="ARBA" id="ARBA00004609"/>
    </source>
</evidence>
<organism evidence="17 18">
    <name type="scientific">Rhipicephalus microplus</name>
    <name type="common">Cattle tick</name>
    <name type="synonym">Boophilus microplus</name>
    <dbReference type="NCBI Taxonomy" id="6941"/>
    <lineage>
        <taxon>Eukaryota</taxon>
        <taxon>Metazoa</taxon>
        <taxon>Ecdysozoa</taxon>
        <taxon>Arthropoda</taxon>
        <taxon>Chelicerata</taxon>
        <taxon>Arachnida</taxon>
        <taxon>Acari</taxon>
        <taxon>Parasitiformes</taxon>
        <taxon>Ixodida</taxon>
        <taxon>Ixodoidea</taxon>
        <taxon>Ixodidae</taxon>
        <taxon>Rhipicephalinae</taxon>
        <taxon>Rhipicephalus</taxon>
        <taxon>Boophilus</taxon>
    </lineage>
</organism>